<gene>
    <name evidence="3" type="ORF">LWI29_031828</name>
</gene>
<protein>
    <recommendedName>
        <fullName evidence="5">Transmembrane protein</fullName>
    </recommendedName>
</protein>
<dbReference type="GO" id="GO:0009535">
    <property type="term" value="C:chloroplast thylakoid membrane"/>
    <property type="evidence" value="ECO:0007669"/>
    <property type="project" value="TreeGrafter"/>
</dbReference>
<accession>A0AA39TB85</accession>
<reference evidence="3" key="1">
    <citation type="journal article" date="2022" name="Plant J.">
        <title>Strategies of tolerance reflected in two North American maple genomes.</title>
        <authorList>
            <person name="McEvoy S.L."/>
            <person name="Sezen U.U."/>
            <person name="Trouern-Trend A."/>
            <person name="McMahon S.M."/>
            <person name="Schaberg P.G."/>
            <person name="Yang J."/>
            <person name="Wegrzyn J.L."/>
            <person name="Swenson N.G."/>
        </authorList>
    </citation>
    <scope>NUCLEOTIDE SEQUENCE</scope>
    <source>
        <strain evidence="3">NS2018</strain>
    </source>
</reference>
<dbReference type="PANTHER" id="PTHR36735">
    <property type="entry name" value="TRANSMEMBRANE PROTEIN"/>
    <property type="match status" value="1"/>
</dbReference>
<dbReference type="PANTHER" id="PTHR36735:SF1">
    <property type="entry name" value="TRANSMEMBRANE PROTEIN"/>
    <property type="match status" value="1"/>
</dbReference>
<comment type="caution">
    <text evidence="3">The sequence shown here is derived from an EMBL/GenBank/DDBJ whole genome shotgun (WGS) entry which is preliminary data.</text>
</comment>
<evidence type="ECO:0000256" key="1">
    <source>
        <dbReference type="SAM" id="MobiDB-lite"/>
    </source>
</evidence>
<organism evidence="3 4">
    <name type="scientific">Acer saccharum</name>
    <name type="common">Sugar maple</name>
    <dbReference type="NCBI Taxonomy" id="4024"/>
    <lineage>
        <taxon>Eukaryota</taxon>
        <taxon>Viridiplantae</taxon>
        <taxon>Streptophyta</taxon>
        <taxon>Embryophyta</taxon>
        <taxon>Tracheophyta</taxon>
        <taxon>Spermatophyta</taxon>
        <taxon>Magnoliopsida</taxon>
        <taxon>eudicotyledons</taxon>
        <taxon>Gunneridae</taxon>
        <taxon>Pentapetalae</taxon>
        <taxon>rosids</taxon>
        <taxon>malvids</taxon>
        <taxon>Sapindales</taxon>
        <taxon>Sapindaceae</taxon>
        <taxon>Hippocastanoideae</taxon>
        <taxon>Acereae</taxon>
        <taxon>Acer</taxon>
    </lineage>
</organism>
<dbReference type="AlphaFoldDB" id="A0AA39TB85"/>
<evidence type="ECO:0000256" key="2">
    <source>
        <dbReference type="SAM" id="Phobius"/>
    </source>
</evidence>
<proteinExistence type="predicted"/>
<dbReference type="Proteomes" id="UP001168877">
    <property type="component" value="Unassembled WGS sequence"/>
</dbReference>
<feature type="transmembrane region" description="Helical" evidence="2">
    <location>
        <begin position="108"/>
        <end position="132"/>
    </location>
</feature>
<evidence type="ECO:0000313" key="4">
    <source>
        <dbReference type="Proteomes" id="UP001168877"/>
    </source>
</evidence>
<evidence type="ECO:0008006" key="5">
    <source>
        <dbReference type="Google" id="ProtNLM"/>
    </source>
</evidence>
<keyword evidence="2" id="KW-0812">Transmembrane</keyword>
<sequence length="185" mass="20080">MATTTASVAASLSPLPQPPPVSSIFKPKPCTTFFNTTHNKFTACCLSSRKANHLHNPISLGFPSKRYELWRRNATSGEVLPSESTPIDTSQQIVSSSTSGDGGTASTVVSVLLFIAFVALSILTIGVVYIAVTDFLQKREREKFEKEEATKKKKKGGKKMKVRAKAGPRGFGQKIDDDNEEEDDG</sequence>
<keyword evidence="4" id="KW-1185">Reference proteome</keyword>
<reference evidence="3" key="2">
    <citation type="submission" date="2023-06" db="EMBL/GenBank/DDBJ databases">
        <authorList>
            <person name="Swenson N.G."/>
            <person name="Wegrzyn J.L."/>
            <person name="Mcevoy S.L."/>
        </authorList>
    </citation>
    <scope>NUCLEOTIDE SEQUENCE</scope>
    <source>
        <strain evidence="3">NS2018</strain>
        <tissue evidence="3">Leaf</tissue>
    </source>
</reference>
<evidence type="ECO:0000313" key="3">
    <source>
        <dbReference type="EMBL" id="KAK0605886.1"/>
    </source>
</evidence>
<feature type="compositionally biased region" description="Polar residues" evidence="1">
    <location>
        <begin position="82"/>
        <end position="93"/>
    </location>
</feature>
<feature type="compositionally biased region" description="Basic residues" evidence="1">
    <location>
        <begin position="151"/>
        <end position="166"/>
    </location>
</feature>
<feature type="region of interest" description="Disordered" evidence="1">
    <location>
        <begin position="78"/>
        <end position="102"/>
    </location>
</feature>
<dbReference type="EMBL" id="JAUESC010000002">
    <property type="protein sequence ID" value="KAK0605886.1"/>
    <property type="molecule type" value="Genomic_DNA"/>
</dbReference>
<feature type="region of interest" description="Disordered" evidence="1">
    <location>
        <begin position="142"/>
        <end position="185"/>
    </location>
</feature>
<keyword evidence="2" id="KW-1133">Transmembrane helix</keyword>
<keyword evidence="2" id="KW-0472">Membrane</keyword>
<name>A0AA39TB85_ACESA</name>